<dbReference type="PRINTS" id="PR01438">
    <property type="entry name" value="UNVRSLSTRESS"/>
</dbReference>
<dbReference type="EMBL" id="JBHPBY010000129">
    <property type="protein sequence ID" value="MFC1850849.1"/>
    <property type="molecule type" value="Genomic_DNA"/>
</dbReference>
<feature type="domain" description="UspA" evidence="2">
    <location>
        <begin position="4"/>
        <end position="135"/>
    </location>
</feature>
<comment type="similarity">
    <text evidence="1">Belongs to the universal stress protein A family.</text>
</comment>
<keyword evidence="4" id="KW-1185">Reference proteome</keyword>
<dbReference type="Proteomes" id="UP001594351">
    <property type="component" value="Unassembled WGS sequence"/>
</dbReference>
<evidence type="ECO:0000313" key="4">
    <source>
        <dbReference type="Proteomes" id="UP001594351"/>
    </source>
</evidence>
<sequence length="283" mass="32190">MKPIDKILLATDFSPSSKEAVQTAISVAQKYYSEISMIHVIPLTDSSFPLHQLKKMPEQRLNVLYETLQKKGVQVTKPIIAVGTPYYEINQVALDKDVNVIIIGSGEKKKTDVFQLGITAERLIRRSPKPVWVAKRYKEPLLEKILCPVEYSESSGRALKNAINLAQNFSAELTVLSVTKDIESLYSDIYHVLPEDQEQFEEKRQAEFDEFLNHFNFYKLDWKKLIKKGQPAREIMKICDEENFDLIVMGSVGKTGLSKVNFGSVAAKVTREVPCSFITVREE</sequence>
<dbReference type="CDD" id="cd00293">
    <property type="entry name" value="USP-like"/>
    <property type="match status" value="2"/>
</dbReference>
<protein>
    <submittedName>
        <fullName evidence="3">Universal stress protein</fullName>
    </submittedName>
</protein>
<dbReference type="PANTHER" id="PTHR46268">
    <property type="entry name" value="STRESS RESPONSE PROTEIN NHAX"/>
    <property type="match status" value="1"/>
</dbReference>
<accession>A0ABV6YXC0</accession>
<gene>
    <name evidence="3" type="ORF">ACFL27_11700</name>
</gene>
<dbReference type="SUPFAM" id="SSF52402">
    <property type="entry name" value="Adenine nucleotide alpha hydrolases-like"/>
    <property type="match status" value="2"/>
</dbReference>
<feature type="domain" description="UspA" evidence="2">
    <location>
        <begin position="143"/>
        <end position="281"/>
    </location>
</feature>
<name>A0ABV6YXC0_UNCC1</name>
<evidence type="ECO:0000313" key="3">
    <source>
        <dbReference type="EMBL" id="MFC1850849.1"/>
    </source>
</evidence>
<dbReference type="InterPro" id="IPR006015">
    <property type="entry name" value="Universal_stress_UspA"/>
</dbReference>
<comment type="caution">
    <text evidence="3">The sequence shown here is derived from an EMBL/GenBank/DDBJ whole genome shotgun (WGS) entry which is preliminary data.</text>
</comment>
<evidence type="ECO:0000256" key="1">
    <source>
        <dbReference type="ARBA" id="ARBA00008791"/>
    </source>
</evidence>
<evidence type="ECO:0000259" key="2">
    <source>
        <dbReference type="Pfam" id="PF00582"/>
    </source>
</evidence>
<dbReference type="Gene3D" id="3.40.50.620">
    <property type="entry name" value="HUPs"/>
    <property type="match status" value="2"/>
</dbReference>
<dbReference type="InterPro" id="IPR014729">
    <property type="entry name" value="Rossmann-like_a/b/a_fold"/>
</dbReference>
<reference evidence="3 4" key="1">
    <citation type="submission" date="2024-09" db="EMBL/GenBank/DDBJ databases">
        <title>Laminarin stimulates single cell rates of sulfate reduction while oxygen inhibits transcriptomic activity in coastal marine sediment.</title>
        <authorList>
            <person name="Lindsay M."/>
            <person name="Orcutt B."/>
            <person name="Emerson D."/>
            <person name="Stepanauskas R."/>
            <person name="D'Angelo T."/>
        </authorList>
    </citation>
    <scope>NUCLEOTIDE SEQUENCE [LARGE SCALE GENOMIC DNA]</scope>
    <source>
        <strain evidence="3">SAG AM-311-K15</strain>
    </source>
</reference>
<organism evidence="3 4">
    <name type="scientific">candidate division CSSED10-310 bacterium</name>
    <dbReference type="NCBI Taxonomy" id="2855610"/>
    <lineage>
        <taxon>Bacteria</taxon>
        <taxon>Bacteria division CSSED10-310</taxon>
    </lineage>
</organism>
<dbReference type="PANTHER" id="PTHR46268:SF6">
    <property type="entry name" value="UNIVERSAL STRESS PROTEIN UP12"/>
    <property type="match status" value="1"/>
</dbReference>
<proteinExistence type="inferred from homology"/>
<dbReference type="Pfam" id="PF00582">
    <property type="entry name" value="Usp"/>
    <property type="match status" value="2"/>
</dbReference>
<dbReference type="InterPro" id="IPR006016">
    <property type="entry name" value="UspA"/>
</dbReference>